<dbReference type="Gene3D" id="3.30.1330.60">
    <property type="entry name" value="OmpA-like domain"/>
    <property type="match status" value="1"/>
</dbReference>
<proteinExistence type="predicted"/>
<gene>
    <name evidence="8" type="ORF">CCE01nite_01740</name>
</gene>
<dbReference type="PROSITE" id="PS51123">
    <property type="entry name" value="OMPA_2"/>
    <property type="match status" value="1"/>
</dbReference>
<dbReference type="PRINTS" id="PR01021">
    <property type="entry name" value="OMPADOMAIN"/>
</dbReference>
<feature type="domain" description="OmpA-like" evidence="7">
    <location>
        <begin position="219"/>
        <end position="337"/>
    </location>
</feature>
<evidence type="ECO:0000256" key="4">
    <source>
        <dbReference type="PROSITE-ProRule" id="PRU00473"/>
    </source>
</evidence>
<dbReference type="PANTHER" id="PTHR30329:SF21">
    <property type="entry name" value="LIPOPROTEIN YIAD-RELATED"/>
    <property type="match status" value="1"/>
</dbReference>
<feature type="signal peptide" evidence="6">
    <location>
        <begin position="1"/>
        <end position="23"/>
    </location>
</feature>
<dbReference type="SUPFAM" id="SSF103088">
    <property type="entry name" value="OmpA-like"/>
    <property type="match status" value="1"/>
</dbReference>
<feature type="chain" id="PRO_5038991240" description="OmpA-like domain-containing protein" evidence="6">
    <location>
        <begin position="24"/>
        <end position="508"/>
    </location>
</feature>
<keyword evidence="2 4" id="KW-0472">Membrane</keyword>
<dbReference type="InterPro" id="IPR050330">
    <property type="entry name" value="Bact_OuterMem_StrucFunc"/>
</dbReference>
<evidence type="ECO:0000256" key="1">
    <source>
        <dbReference type="ARBA" id="ARBA00004442"/>
    </source>
</evidence>
<evidence type="ECO:0000256" key="5">
    <source>
        <dbReference type="SAM" id="MobiDB-lite"/>
    </source>
</evidence>
<organism evidence="8 9">
    <name type="scientific">Cellulomonas cellasea</name>
    <dbReference type="NCBI Taxonomy" id="43670"/>
    <lineage>
        <taxon>Bacteria</taxon>
        <taxon>Bacillati</taxon>
        <taxon>Actinomycetota</taxon>
        <taxon>Actinomycetes</taxon>
        <taxon>Micrococcales</taxon>
        <taxon>Cellulomonadaceae</taxon>
        <taxon>Cellulomonas</taxon>
    </lineage>
</organism>
<dbReference type="Proteomes" id="UP000317046">
    <property type="component" value="Unassembled WGS sequence"/>
</dbReference>
<dbReference type="AlphaFoldDB" id="A0A4Y3KSP8"/>
<dbReference type="Pfam" id="PF00691">
    <property type="entry name" value="OmpA"/>
    <property type="match status" value="1"/>
</dbReference>
<dbReference type="CDD" id="cd07185">
    <property type="entry name" value="OmpA_C-like"/>
    <property type="match status" value="1"/>
</dbReference>
<evidence type="ECO:0000256" key="3">
    <source>
        <dbReference type="ARBA" id="ARBA00023237"/>
    </source>
</evidence>
<dbReference type="EMBL" id="BJLR01000001">
    <property type="protein sequence ID" value="GEA86225.1"/>
    <property type="molecule type" value="Genomic_DNA"/>
</dbReference>
<dbReference type="InterPro" id="IPR036737">
    <property type="entry name" value="OmpA-like_sf"/>
</dbReference>
<comment type="caution">
    <text evidence="8">The sequence shown here is derived from an EMBL/GenBank/DDBJ whole genome shotgun (WGS) entry which is preliminary data.</text>
</comment>
<keyword evidence="9" id="KW-1185">Reference proteome</keyword>
<accession>A0A4Y3KSP8</accession>
<evidence type="ECO:0000259" key="7">
    <source>
        <dbReference type="PROSITE" id="PS51123"/>
    </source>
</evidence>
<dbReference type="PANTHER" id="PTHR30329">
    <property type="entry name" value="STATOR ELEMENT OF FLAGELLAR MOTOR COMPLEX"/>
    <property type="match status" value="1"/>
</dbReference>
<keyword evidence="3" id="KW-0998">Cell outer membrane</keyword>
<evidence type="ECO:0000313" key="9">
    <source>
        <dbReference type="Proteomes" id="UP000317046"/>
    </source>
</evidence>
<protein>
    <recommendedName>
        <fullName evidence="7">OmpA-like domain-containing protein</fullName>
    </recommendedName>
</protein>
<comment type="subcellular location">
    <subcellularLocation>
        <location evidence="1">Cell outer membrane</location>
    </subcellularLocation>
</comment>
<dbReference type="GO" id="GO:0009279">
    <property type="term" value="C:cell outer membrane"/>
    <property type="evidence" value="ECO:0007669"/>
    <property type="project" value="UniProtKB-SubCell"/>
</dbReference>
<evidence type="ECO:0000256" key="2">
    <source>
        <dbReference type="ARBA" id="ARBA00023136"/>
    </source>
</evidence>
<dbReference type="PROSITE" id="PS51257">
    <property type="entry name" value="PROKAR_LIPOPROTEIN"/>
    <property type="match status" value="1"/>
</dbReference>
<name>A0A4Y3KSP8_9CELL</name>
<evidence type="ECO:0000256" key="6">
    <source>
        <dbReference type="SAM" id="SignalP"/>
    </source>
</evidence>
<sequence>MRRTAAGLAATVLVLLTACTGGSPDPDPTASTGPTQQATADAGPEAVVAEATYLSLPVEVEVAPVRVKDDVALLQVEYRLGADAPAGSTFSAGQVLKTTTGPVGPNGVRLVDLGTGEVFLPGTDAAGQPAVTRDYVQATPGTPATSEGLYQAPAGETVAVLFPYLGLVREVPVVRLDAGEDLPVTAQDLGREGELTYAGAPMDAFTVAFDDSSSTRVTQEEVTVSLASDVLFGVDQADLTPQAQAVVDSAATEIAAKAAEGSVQVIGHTDDVASPEYNQDLSVRRAQAVVDRLAPVLGAAYAVTAEGRGESEPAVPGTTPEARAANRRVEIRFTAVTPGTSVEIGTGAALPEPTGPVASGSSAVEVAGVTGFAVRATQVERVGPFLVGSLEVERTGTGTGQPTGLFGDFVQGRATARGLSAFSMGGGAHNATLLGTASRYYPLDYVRPPSAVPGPDVRAVVADEWIVAPMAPGDTVTATVLWPDPGGDTVTLDVPERFRLTDVPVTSP</sequence>
<feature type="compositionally biased region" description="Polar residues" evidence="5">
    <location>
        <begin position="29"/>
        <end position="39"/>
    </location>
</feature>
<reference evidence="8" key="1">
    <citation type="submission" date="2019-06" db="EMBL/GenBank/DDBJ databases">
        <title>Whole genome shotgun sequence of Cellulomonas cellasea NBRC 3753.</title>
        <authorList>
            <person name="Hosoyama A."/>
            <person name="Uohara A."/>
            <person name="Ohji S."/>
            <person name="Ichikawa N."/>
        </authorList>
    </citation>
    <scope>NUCLEOTIDE SEQUENCE [LARGE SCALE GENOMIC DNA]</scope>
    <source>
        <strain evidence="8">NBRC 3753</strain>
    </source>
</reference>
<dbReference type="InterPro" id="IPR006664">
    <property type="entry name" value="OMP_bac"/>
</dbReference>
<dbReference type="RefSeq" id="WP_141371849.1">
    <property type="nucleotide sequence ID" value="NZ_BJLR01000001.1"/>
</dbReference>
<dbReference type="InterPro" id="IPR006665">
    <property type="entry name" value="OmpA-like"/>
</dbReference>
<evidence type="ECO:0000313" key="8">
    <source>
        <dbReference type="EMBL" id="GEA86225.1"/>
    </source>
</evidence>
<feature type="region of interest" description="Disordered" evidence="5">
    <location>
        <begin position="23"/>
        <end position="42"/>
    </location>
</feature>
<keyword evidence="6" id="KW-0732">Signal</keyword>